<evidence type="ECO:0000313" key="2">
    <source>
        <dbReference type="EMBL" id="QHT33562.1"/>
    </source>
</evidence>
<keyword evidence="1" id="KW-1133">Transmembrane helix</keyword>
<sequence length="115" mass="13246">MEKPVLTEPGVKYFMNEVLKTCKDNKTIFTNKIFNLILFLIFVLIIGGFLYYKYRGKLTPEEKEAKLREQKQDVLSRLNALNVKIESSKRGVANMITDLPMWDAPSSNVAVNPYI</sequence>
<accession>A0A6C0EXR7</accession>
<keyword evidence="1" id="KW-0472">Membrane</keyword>
<name>A0A6C0EXR7_9ZZZZ</name>
<organism evidence="2">
    <name type="scientific">viral metagenome</name>
    <dbReference type="NCBI Taxonomy" id="1070528"/>
    <lineage>
        <taxon>unclassified sequences</taxon>
        <taxon>metagenomes</taxon>
        <taxon>organismal metagenomes</taxon>
    </lineage>
</organism>
<dbReference type="AlphaFoldDB" id="A0A6C0EXR7"/>
<proteinExistence type="predicted"/>
<feature type="transmembrane region" description="Helical" evidence="1">
    <location>
        <begin position="33"/>
        <end position="52"/>
    </location>
</feature>
<evidence type="ECO:0000256" key="1">
    <source>
        <dbReference type="SAM" id="Phobius"/>
    </source>
</evidence>
<dbReference type="EMBL" id="MN738969">
    <property type="protein sequence ID" value="QHT33562.1"/>
    <property type="molecule type" value="Genomic_DNA"/>
</dbReference>
<keyword evidence="1" id="KW-0812">Transmembrane</keyword>
<protein>
    <submittedName>
        <fullName evidence="2">Uncharacterized protein</fullName>
    </submittedName>
</protein>
<reference evidence="2" key="1">
    <citation type="journal article" date="2020" name="Nature">
        <title>Giant virus diversity and host interactions through global metagenomics.</title>
        <authorList>
            <person name="Schulz F."/>
            <person name="Roux S."/>
            <person name="Paez-Espino D."/>
            <person name="Jungbluth S."/>
            <person name="Walsh D.A."/>
            <person name="Denef V.J."/>
            <person name="McMahon K.D."/>
            <person name="Konstantinidis K.T."/>
            <person name="Eloe-Fadrosh E.A."/>
            <person name="Kyrpides N.C."/>
            <person name="Woyke T."/>
        </authorList>
    </citation>
    <scope>NUCLEOTIDE SEQUENCE</scope>
    <source>
        <strain evidence="2">GVMAG-M-3300009161-36</strain>
    </source>
</reference>